<dbReference type="AlphaFoldDB" id="A0A9W9X4B6"/>
<dbReference type="InterPro" id="IPR002110">
    <property type="entry name" value="Ankyrin_rpt"/>
</dbReference>
<dbReference type="InterPro" id="IPR036770">
    <property type="entry name" value="Ankyrin_rpt-contain_sf"/>
</dbReference>
<keyword evidence="6" id="KW-1185">Reference proteome</keyword>
<dbReference type="PROSITE" id="PS50297">
    <property type="entry name" value="ANK_REP_REGION"/>
    <property type="match status" value="1"/>
</dbReference>
<dbReference type="PANTHER" id="PTHR24198">
    <property type="entry name" value="ANKYRIN REPEAT AND PROTEIN KINASE DOMAIN-CONTAINING PROTEIN"/>
    <property type="match status" value="1"/>
</dbReference>
<dbReference type="Pfam" id="PF12796">
    <property type="entry name" value="Ank_2"/>
    <property type="match status" value="1"/>
</dbReference>
<dbReference type="OrthoDB" id="366390at2759"/>
<evidence type="ECO:0000256" key="3">
    <source>
        <dbReference type="PROSITE-ProRule" id="PRU00023"/>
    </source>
</evidence>
<reference evidence="5" key="1">
    <citation type="submission" date="2022-12" db="EMBL/GenBank/DDBJ databases">
        <authorList>
            <person name="Petersen C."/>
        </authorList>
    </citation>
    <scope>NUCLEOTIDE SEQUENCE</scope>
    <source>
        <strain evidence="5">IBT 17660</strain>
    </source>
</reference>
<dbReference type="PROSITE" id="PS50088">
    <property type="entry name" value="ANK_REPEAT"/>
    <property type="match status" value="1"/>
</dbReference>
<feature type="repeat" description="ANK" evidence="3">
    <location>
        <begin position="187"/>
        <end position="223"/>
    </location>
</feature>
<dbReference type="Proteomes" id="UP001147760">
    <property type="component" value="Unassembled WGS sequence"/>
</dbReference>
<dbReference type="Pfam" id="PF12937">
    <property type="entry name" value="F-box-like"/>
    <property type="match status" value="1"/>
</dbReference>
<dbReference type="PANTHER" id="PTHR24198:SF165">
    <property type="entry name" value="ANKYRIN REPEAT-CONTAINING PROTEIN-RELATED"/>
    <property type="match status" value="1"/>
</dbReference>
<dbReference type="Pfam" id="PF00023">
    <property type="entry name" value="Ank"/>
    <property type="match status" value="1"/>
</dbReference>
<proteinExistence type="predicted"/>
<dbReference type="Gene3D" id="1.20.1280.50">
    <property type="match status" value="1"/>
</dbReference>
<sequence length="416" mass="46947">MPALSGLPSELLLAILLHLDYPGLNVFTQVCRHFHALSNRVLYRTIAKNSPGKAIAWAAEKGKEISARKLLQMCGSEILDEFVFEKREPIVIAASNGHTRLVELFLPHCIRHEIEKEGDLFKRVLAEAIPKEHVEVIKLLLKHKAHTNSQDRHAAIPLCRAVEMGYVSIVRLFLEHNYCNLDTYDMHGMTPLALAAAAKASSTNLEIAKLLVEAGADLHKDHGLLLRAAKSDNLPVMKLLLANNFDWQRLEWFDVLSEFSRPIRENHEVGALLLSGMNVDRVLSYGNVRRCFLLRGAITNHLDDLLEKILKEWPVLDEDHKPSRRAIRFCPLSLAVCNGRTSAVKLLLQHGADPSGDLDCPPVQFALEKGKNAMARMLFDKGATFDPETCHESSEYCQLLKLRWLECREWPINEDV</sequence>
<name>A0A9W9X4B6_9EURO</name>
<reference evidence="5" key="2">
    <citation type="journal article" date="2023" name="IMA Fungus">
        <title>Comparative genomic study of the Penicillium genus elucidates a diverse pangenome and 15 lateral gene transfer events.</title>
        <authorList>
            <person name="Petersen C."/>
            <person name="Sorensen T."/>
            <person name="Nielsen M.R."/>
            <person name="Sondergaard T.E."/>
            <person name="Sorensen J.L."/>
            <person name="Fitzpatrick D.A."/>
            <person name="Frisvad J.C."/>
            <person name="Nielsen K.L."/>
        </authorList>
    </citation>
    <scope>NUCLEOTIDE SEQUENCE</scope>
    <source>
        <strain evidence="5">IBT 17660</strain>
    </source>
</reference>
<dbReference type="SUPFAM" id="SSF48403">
    <property type="entry name" value="Ankyrin repeat"/>
    <property type="match status" value="1"/>
</dbReference>
<feature type="domain" description="F-box" evidence="4">
    <location>
        <begin position="1"/>
        <end position="46"/>
    </location>
</feature>
<protein>
    <recommendedName>
        <fullName evidence="4">F-box domain-containing protein</fullName>
    </recommendedName>
</protein>
<dbReference type="Gene3D" id="1.25.40.20">
    <property type="entry name" value="Ankyrin repeat-containing domain"/>
    <property type="match status" value="2"/>
</dbReference>
<accession>A0A9W9X4B6</accession>
<dbReference type="SUPFAM" id="SSF81383">
    <property type="entry name" value="F-box domain"/>
    <property type="match status" value="1"/>
</dbReference>
<keyword evidence="2 3" id="KW-0040">ANK repeat</keyword>
<evidence type="ECO:0000256" key="2">
    <source>
        <dbReference type="ARBA" id="ARBA00023043"/>
    </source>
</evidence>
<evidence type="ECO:0000313" key="5">
    <source>
        <dbReference type="EMBL" id="KAJ5483478.1"/>
    </source>
</evidence>
<dbReference type="InterPro" id="IPR001810">
    <property type="entry name" value="F-box_dom"/>
</dbReference>
<organism evidence="5 6">
    <name type="scientific">Penicillium desertorum</name>
    <dbReference type="NCBI Taxonomy" id="1303715"/>
    <lineage>
        <taxon>Eukaryota</taxon>
        <taxon>Fungi</taxon>
        <taxon>Dikarya</taxon>
        <taxon>Ascomycota</taxon>
        <taxon>Pezizomycotina</taxon>
        <taxon>Eurotiomycetes</taxon>
        <taxon>Eurotiomycetidae</taxon>
        <taxon>Eurotiales</taxon>
        <taxon>Aspergillaceae</taxon>
        <taxon>Penicillium</taxon>
    </lineage>
</organism>
<dbReference type="SMART" id="SM00248">
    <property type="entry name" value="ANK"/>
    <property type="match status" value="6"/>
</dbReference>
<dbReference type="InterPro" id="IPR036047">
    <property type="entry name" value="F-box-like_dom_sf"/>
</dbReference>
<comment type="caution">
    <text evidence="5">The sequence shown here is derived from an EMBL/GenBank/DDBJ whole genome shotgun (WGS) entry which is preliminary data.</text>
</comment>
<evidence type="ECO:0000313" key="6">
    <source>
        <dbReference type="Proteomes" id="UP001147760"/>
    </source>
</evidence>
<keyword evidence="1" id="KW-0677">Repeat</keyword>
<dbReference type="PROSITE" id="PS50181">
    <property type="entry name" value="FBOX"/>
    <property type="match status" value="1"/>
</dbReference>
<gene>
    <name evidence="5" type="ORF">N7530_002724</name>
</gene>
<evidence type="ECO:0000256" key="1">
    <source>
        <dbReference type="ARBA" id="ARBA00022737"/>
    </source>
</evidence>
<evidence type="ECO:0000259" key="4">
    <source>
        <dbReference type="PROSITE" id="PS50181"/>
    </source>
</evidence>
<dbReference type="EMBL" id="JAPWDO010000002">
    <property type="protein sequence ID" value="KAJ5483478.1"/>
    <property type="molecule type" value="Genomic_DNA"/>
</dbReference>